<dbReference type="GO" id="GO:0016020">
    <property type="term" value="C:membrane"/>
    <property type="evidence" value="ECO:0007669"/>
    <property type="project" value="InterPro"/>
</dbReference>
<gene>
    <name evidence="6" type="ORF">SAMN02746091_02500</name>
</gene>
<dbReference type="InterPro" id="IPR002078">
    <property type="entry name" value="Sigma_54_int"/>
</dbReference>
<dbReference type="EMBL" id="FQVG01000075">
    <property type="protein sequence ID" value="SHF42809.1"/>
    <property type="molecule type" value="Genomic_DNA"/>
</dbReference>
<dbReference type="RefSeq" id="WP_073250118.1">
    <property type="nucleotide sequence ID" value="NZ_FQVG01000075.1"/>
</dbReference>
<evidence type="ECO:0000313" key="7">
    <source>
        <dbReference type="Proteomes" id="UP000184423"/>
    </source>
</evidence>
<dbReference type="SMART" id="SM00382">
    <property type="entry name" value="AAA"/>
    <property type="match status" value="1"/>
</dbReference>
<dbReference type="InterPro" id="IPR003593">
    <property type="entry name" value="AAA+_ATPase"/>
</dbReference>
<dbReference type="Pfam" id="PF00158">
    <property type="entry name" value="Sigma54_activat"/>
    <property type="match status" value="1"/>
</dbReference>
<dbReference type="Gene3D" id="1.10.10.10">
    <property type="entry name" value="Winged helix-like DNA-binding domain superfamily/Winged helix DNA-binding domain"/>
    <property type="match status" value="1"/>
</dbReference>
<feature type="domain" description="PRD" evidence="5">
    <location>
        <begin position="432"/>
        <end position="537"/>
    </location>
</feature>
<dbReference type="InterPro" id="IPR011608">
    <property type="entry name" value="PRD"/>
</dbReference>
<reference evidence="7" key="1">
    <citation type="submission" date="2016-11" db="EMBL/GenBank/DDBJ databases">
        <authorList>
            <person name="Varghese N."/>
            <person name="Submissions S."/>
        </authorList>
    </citation>
    <scope>NUCLEOTIDE SEQUENCE [LARGE SCALE GENOMIC DNA]</scope>
    <source>
        <strain evidence="7">DSM 10124</strain>
    </source>
</reference>
<keyword evidence="1" id="KW-0547">Nucleotide-binding</keyword>
<dbReference type="InterPro" id="IPR036634">
    <property type="entry name" value="PRD_sf"/>
</dbReference>
<sequence>MKNKDIIYNKLVELNNENGIDAQTLASILNMSRANVSHELNKLVKEGKIYKSNSRPVLFYLNNHLIQKSKHSILDEIAKNSISLTQAIEQIKAAILYPPKGMHCLILGETGVGKSMFASLMHSYAIEMGVKPAQSPFITFNCADYSNNPQLLTSHLFGVKKGAYTGAEHDKPGLIEQANGGILFLDEVHRLPPEGQEALFTFLDTGTYRRIGDYEIRQSEVLIISATTENPDSALLKTFTRRIPMVIKIPSLRERTIEERLYLIKTFFKQESIRLGREIFVSLNTIRALLSYECPNNIGQLKSDIQLLCAKAYSEFLTNLKRDIRITSNNLPAYIKDGLYKEKQHRILWNKLVGDEIEFFRFSSNTDNQIPVFGNSDSKIYNILEQKLIKLKAKGISNIDIENILEKDIYRYFEKYVDGITDDMNKKHLATIVGKEILELVDNISDYTNSNLNYKLNNNMYTTLSLHIDTLIKRIYSNKPIINPQINKIKQLYPKEFEVALGIKNIIEKFINQSIPEDEAGYLTIFLIPEEKSLNNISDKVKVLIICHGSGTATSMAEVANKLLNVDYVIGINAPLDVSPSEVLESVKKTIL</sequence>
<dbReference type="InterPro" id="IPR025943">
    <property type="entry name" value="Sigma_54_int_dom_ATP-bd_2"/>
</dbReference>
<dbReference type="PROSITE" id="PS50045">
    <property type="entry name" value="SIGMA54_INTERACT_4"/>
    <property type="match status" value="1"/>
</dbReference>
<dbReference type="AlphaFoldDB" id="A0A1M5BK13"/>
<feature type="non-terminal residue" evidence="6">
    <location>
        <position position="592"/>
    </location>
</feature>
<dbReference type="GO" id="GO:0003677">
    <property type="term" value="F:DNA binding"/>
    <property type="evidence" value="ECO:0007669"/>
    <property type="project" value="UniProtKB-KW"/>
</dbReference>
<dbReference type="InterPro" id="IPR036662">
    <property type="entry name" value="PTS_EIIA_man-typ_sf"/>
</dbReference>
<protein>
    <submittedName>
        <fullName evidence="6">Transcriptional regulator containing an AAA-type ATPase domain and a DNA-binding domain</fullName>
    </submittedName>
</protein>
<accession>A0A1M5BK13</accession>
<organism evidence="6 7">
    <name type="scientific">Caloramator proteoclasticus DSM 10124</name>
    <dbReference type="NCBI Taxonomy" id="1121262"/>
    <lineage>
        <taxon>Bacteria</taxon>
        <taxon>Bacillati</taxon>
        <taxon>Bacillota</taxon>
        <taxon>Clostridia</taxon>
        <taxon>Eubacteriales</taxon>
        <taxon>Clostridiaceae</taxon>
        <taxon>Caloramator</taxon>
    </lineage>
</organism>
<dbReference type="GO" id="GO:0005524">
    <property type="term" value="F:ATP binding"/>
    <property type="evidence" value="ECO:0007669"/>
    <property type="project" value="UniProtKB-KW"/>
</dbReference>
<dbReference type="Proteomes" id="UP000184423">
    <property type="component" value="Unassembled WGS sequence"/>
</dbReference>
<dbReference type="GO" id="GO:0006355">
    <property type="term" value="P:regulation of DNA-templated transcription"/>
    <property type="evidence" value="ECO:0007669"/>
    <property type="project" value="InterPro"/>
</dbReference>
<dbReference type="Pfam" id="PF00874">
    <property type="entry name" value="PRD"/>
    <property type="match status" value="1"/>
</dbReference>
<dbReference type="PROSITE" id="PS51372">
    <property type="entry name" value="PRD_2"/>
    <property type="match status" value="1"/>
</dbReference>
<dbReference type="PANTHER" id="PTHR32071">
    <property type="entry name" value="TRANSCRIPTIONAL REGULATORY PROTEIN"/>
    <property type="match status" value="1"/>
</dbReference>
<dbReference type="CDD" id="cd00009">
    <property type="entry name" value="AAA"/>
    <property type="match status" value="1"/>
</dbReference>
<evidence type="ECO:0000259" key="5">
    <source>
        <dbReference type="PROSITE" id="PS51372"/>
    </source>
</evidence>
<dbReference type="Gene3D" id="3.40.50.300">
    <property type="entry name" value="P-loop containing nucleotide triphosphate hydrolases"/>
    <property type="match status" value="1"/>
</dbReference>
<dbReference type="SUPFAM" id="SSF52540">
    <property type="entry name" value="P-loop containing nucleoside triphosphate hydrolases"/>
    <property type="match status" value="1"/>
</dbReference>
<dbReference type="PANTHER" id="PTHR32071:SF38">
    <property type="entry name" value="PSP OPERON TRANSCRIPTIONAL ACTIVATOR"/>
    <property type="match status" value="1"/>
</dbReference>
<evidence type="ECO:0000259" key="4">
    <source>
        <dbReference type="PROSITE" id="PS50045"/>
    </source>
</evidence>
<keyword evidence="3 6" id="KW-0238">DNA-binding</keyword>
<evidence type="ECO:0000313" key="6">
    <source>
        <dbReference type="EMBL" id="SHF42809.1"/>
    </source>
</evidence>
<dbReference type="Gene3D" id="1.10.1790.10">
    <property type="entry name" value="PRD domain"/>
    <property type="match status" value="1"/>
</dbReference>
<feature type="domain" description="Sigma-54 factor interaction" evidence="4">
    <location>
        <begin position="77"/>
        <end position="310"/>
    </location>
</feature>
<proteinExistence type="predicted"/>
<dbReference type="SUPFAM" id="SSF46785">
    <property type="entry name" value="Winged helix' DNA-binding domain"/>
    <property type="match status" value="1"/>
</dbReference>
<dbReference type="Gene3D" id="3.40.50.510">
    <property type="entry name" value="Phosphotransferase system, mannose-type IIA component"/>
    <property type="match status" value="1"/>
</dbReference>
<dbReference type="InterPro" id="IPR036390">
    <property type="entry name" value="WH_DNA-bd_sf"/>
</dbReference>
<name>A0A1M5BK13_9CLOT</name>
<evidence type="ECO:0000256" key="3">
    <source>
        <dbReference type="ARBA" id="ARBA00023125"/>
    </source>
</evidence>
<dbReference type="PROSITE" id="PS00676">
    <property type="entry name" value="SIGMA54_INTERACT_2"/>
    <property type="match status" value="1"/>
</dbReference>
<dbReference type="InterPro" id="IPR027417">
    <property type="entry name" value="P-loop_NTPase"/>
</dbReference>
<dbReference type="SUPFAM" id="SSF63520">
    <property type="entry name" value="PTS-regulatory domain, PRD"/>
    <property type="match status" value="1"/>
</dbReference>
<evidence type="ECO:0000256" key="2">
    <source>
        <dbReference type="ARBA" id="ARBA00022840"/>
    </source>
</evidence>
<keyword evidence="2" id="KW-0067">ATP-binding</keyword>
<keyword evidence="7" id="KW-1185">Reference proteome</keyword>
<dbReference type="GO" id="GO:0009401">
    <property type="term" value="P:phosphoenolpyruvate-dependent sugar phosphotransferase system"/>
    <property type="evidence" value="ECO:0007669"/>
    <property type="project" value="InterPro"/>
</dbReference>
<dbReference type="InterPro" id="IPR036388">
    <property type="entry name" value="WH-like_DNA-bd_sf"/>
</dbReference>
<evidence type="ECO:0000256" key="1">
    <source>
        <dbReference type="ARBA" id="ARBA00022741"/>
    </source>
</evidence>